<dbReference type="GO" id="GO:0008115">
    <property type="term" value="F:sarcosine oxidase activity"/>
    <property type="evidence" value="ECO:0007669"/>
    <property type="project" value="InterPro"/>
</dbReference>
<dbReference type="OrthoDB" id="7159274at2"/>
<accession>A0A2T8F5B8</accession>
<dbReference type="NCBIfam" id="TIGR01374">
    <property type="entry name" value="soxD"/>
    <property type="match status" value="1"/>
</dbReference>
<dbReference type="EMBL" id="QDGZ01000011">
    <property type="protein sequence ID" value="PVG80911.1"/>
    <property type="molecule type" value="Genomic_DNA"/>
</dbReference>
<name>A0A2T8F5B8_9ACTN</name>
<comment type="caution">
    <text evidence="1">The sequence shown here is derived from an EMBL/GenBank/DDBJ whole genome shotgun (WGS) entry which is preliminary data.</text>
</comment>
<dbReference type="Proteomes" id="UP000246018">
    <property type="component" value="Unassembled WGS sequence"/>
</dbReference>
<keyword evidence="2" id="KW-1185">Reference proteome</keyword>
<dbReference type="Pfam" id="PF04267">
    <property type="entry name" value="SoxD"/>
    <property type="match status" value="1"/>
</dbReference>
<proteinExistence type="predicted"/>
<dbReference type="InterPro" id="IPR006279">
    <property type="entry name" value="SoxD"/>
</dbReference>
<dbReference type="AlphaFoldDB" id="A0A2T8F5B8"/>
<dbReference type="InterPro" id="IPR038561">
    <property type="entry name" value="SoxD_sf"/>
</dbReference>
<organism evidence="1 2">
    <name type="scientific">Nocardioides gansuensis</name>
    <dbReference type="NCBI Taxonomy" id="2138300"/>
    <lineage>
        <taxon>Bacteria</taxon>
        <taxon>Bacillati</taxon>
        <taxon>Actinomycetota</taxon>
        <taxon>Actinomycetes</taxon>
        <taxon>Propionibacteriales</taxon>
        <taxon>Nocardioidaceae</taxon>
        <taxon>Nocardioides</taxon>
    </lineage>
</organism>
<evidence type="ECO:0000313" key="2">
    <source>
        <dbReference type="Proteomes" id="UP000246018"/>
    </source>
</evidence>
<evidence type="ECO:0000313" key="1">
    <source>
        <dbReference type="EMBL" id="PVG80911.1"/>
    </source>
</evidence>
<sequence>MLQIKCPWCGLRDETEYKYGGQAHVAYPEDPAALSDEEWAQYLFFRDNPKGPFAERWVHSGGCRKWFNAVRDTRTYEVLAVYTNNDPRPEISPEITATGVAAGGQ</sequence>
<protein>
    <submittedName>
        <fullName evidence="1">Sarcosine oxidase subunit delta</fullName>
    </submittedName>
</protein>
<dbReference type="RefSeq" id="WP_116574092.1">
    <property type="nucleotide sequence ID" value="NZ_QDGZ01000011.1"/>
</dbReference>
<reference evidence="1 2" key="1">
    <citation type="submission" date="2018-04" db="EMBL/GenBank/DDBJ databases">
        <title>Genome of Nocardioides gansuensis WSJ-1.</title>
        <authorList>
            <person name="Wu S."/>
            <person name="Wang G."/>
        </authorList>
    </citation>
    <scope>NUCLEOTIDE SEQUENCE [LARGE SCALE GENOMIC DNA]</scope>
    <source>
        <strain evidence="1 2">WSJ-1</strain>
    </source>
</reference>
<dbReference type="GO" id="GO:0046653">
    <property type="term" value="P:tetrahydrofolate metabolic process"/>
    <property type="evidence" value="ECO:0007669"/>
    <property type="project" value="InterPro"/>
</dbReference>
<dbReference type="Gene3D" id="3.30.2270.10">
    <property type="entry name" value="Folate-binding superfamily"/>
    <property type="match status" value="1"/>
</dbReference>
<gene>
    <name evidence="1" type="ORF">DDE18_20280</name>
</gene>